<reference evidence="2 3" key="1">
    <citation type="journal article" date="2024" name="G3 (Bethesda)">
        <title>Genome assembly of Hibiscus sabdariffa L. provides insights into metabolisms of medicinal natural products.</title>
        <authorList>
            <person name="Kim T."/>
        </authorList>
    </citation>
    <scope>NUCLEOTIDE SEQUENCE [LARGE SCALE GENOMIC DNA]</scope>
    <source>
        <strain evidence="2">TK-2024</strain>
        <tissue evidence="2">Old leaves</tissue>
    </source>
</reference>
<organism evidence="2 3">
    <name type="scientific">Hibiscus sabdariffa</name>
    <name type="common">roselle</name>
    <dbReference type="NCBI Taxonomy" id="183260"/>
    <lineage>
        <taxon>Eukaryota</taxon>
        <taxon>Viridiplantae</taxon>
        <taxon>Streptophyta</taxon>
        <taxon>Embryophyta</taxon>
        <taxon>Tracheophyta</taxon>
        <taxon>Spermatophyta</taxon>
        <taxon>Magnoliopsida</taxon>
        <taxon>eudicotyledons</taxon>
        <taxon>Gunneridae</taxon>
        <taxon>Pentapetalae</taxon>
        <taxon>rosids</taxon>
        <taxon>malvids</taxon>
        <taxon>Malvales</taxon>
        <taxon>Malvaceae</taxon>
        <taxon>Malvoideae</taxon>
        <taxon>Hibiscus</taxon>
    </lineage>
</organism>
<proteinExistence type="predicted"/>
<feature type="region of interest" description="Disordered" evidence="1">
    <location>
        <begin position="72"/>
        <end position="93"/>
    </location>
</feature>
<sequence>MSGFVSNTLGLNRETDEFLDMGVESSATRDVNCGGIGGKILVTDGFLFGEEEQAEGNVGIVFELEGNLRELGRGETGGEQRIRGGGLGKEDKR</sequence>
<gene>
    <name evidence="2" type="ORF">V6N12_038530</name>
</gene>
<evidence type="ECO:0000313" key="3">
    <source>
        <dbReference type="Proteomes" id="UP001472677"/>
    </source>
</evidence>
<keyword evidence="3" id="KW-1185">Reference proteome</keyword>
<name>A0ABR2AHS5_9ROSI</name>
<accession>A0ABR2AHS5</accession>
<protein>
    <submittedName>
        <fullName evidence="2">Uncharacterized protein</fullName>
    </submittedName>
</protein>
<evidence type="ECO:0000256" key="1">
    <source>
        <dbReference type="SAM" id="MobiDB-lite"/>
    </source>
</evidence>
<dbReference type="EMBL" id="JBBPBM010000681">
    <property type="protein sequence ID" value="KAK8492882.1"/>
    <property type="molecule type" value="Genomic_DNA"/>
</dbReference>
<evidence type="ECO:0000313" key="2">
    <source>
        <dbReference type="EMBL" id="KAK8492882.1"/>
    </source>
</evidence>
<dbReference type="Proteomes" id="UP001472677">
    <property type="component" value="Unassembled WGS sequence"/>
</dbReference>
<comment type="caution">
    <text evidence="2">The sequence shown here is derived from an EMBL/GenBank/DDBJ whole genome shotgun (WGS) entry which is preliminary data.</text>
</comment>